<evidence type="ECO:0000313" key="1">
    <source>
        <dbReference type="EMBL" id="CAR72119.1"/>
    </source>
</evidence>
<evidence type="ECO:0000313" key="2">
    <source>
        <dbReference type="Proteomes" id="UP000006900"/>
    </source>
</evidence>
<dbReference type="AlphaFoldDB" id="A0A0H3MRR2"/>
<name>A0A0H3MRR2_MYCLB</name>
<gene>
    <name evidence="1" type="ordered locus">MLBr02022</name>
</gene>
<dbReference type="Proteomes" id="UP000006900">
    <property type="component" value="Chromosome"/>
</dbReference>
<dbReference type="EMBL" id="FM211192">
    <property type="protein sequence ID" value="CAR72119.1"/>
    <property type="molecule type" value="Genomic_DNA"/>
</dbReference>
<proteinExistence type="predicted"/>
<dbReference type="Pfam" id="PF23706">
    <property type="entry name" value="Rv1893"/>
    <property type="match status" value="1"/>
</dbReference>
<dbReference type="InterPro" id="IPR057513">
    <property type="entry name" value="Rv1893"/>
</dbReference>
<accession>A0A0H3MRR2</accession>
<dbReference type="KEGG" id="mlb:MLBr02022"/>
<reference evidence="1 2" key="1">
    <citation type="journal article" date="2009" name="Nat. Genet.">
        <title>Comparative genomic and phylogeographic analysis of Mycobacterium leprae.</title>
        <authorList>
            <person name="Monot M."/>
            <person name="Honore N."/>
            <person name="Garnier T."/>
            <person name="Zidane N."/>
            <person name="Sherafi D."/>
            <person name="Paniz-Mondolfi A."/>
            <person name="Matsuoka M."/>
            <person name="Taylor G.M."/>
            <person name="Donoghue H.D."/>
            <person name="Bouwman A."/>
            <person name="Mays S."/>
            <person name="Watson C."/>
            <person name="Lockwood D."/>
            <person name="Khamispour A."/>
            <person name="Dowlati Y."/>
            <person name="Jianping S."/>
            <person name="Rea T.H."/>
            <person name="Vera-Cabrera L."/>
            <person name="Stefani M.M."/>
            <person name="Banu S."/>
            <person name="Macdonald M."/>
            <person name="Sapkota B.R."/>
            <person name="Spencer J.S."/>
            <person name="Thomas J."/>
            <person name="Harshman K."/>
            <person name="Singh P."/>
            <person name="Busso P."/>
            <person name="Gattiker A."/>
            <person name="Rougemont J."/>
            <person name="Brennan P.J."/>
            <person name="Cole S.T."/>
        </authorList>
    </citation>
    <scope>NUCLEOTIDE SEQUENCE [LARGE SCALE GENOMIC DNA]</scope>
    <source>
        <strain evidence="2">Br4923</strain>
    </source>
</reference>
<organism evidence="1 2">
    <name type="scientific">Mycobacterium leprae (strain Br4923)</name>
    <dbReference type="NCBI Taxonomy" id="561304"/>
    <lineage>
        <taxon>Bacteria</taxon>
        <taxon>Bacillati</taxon>
        <taxon>Actinomycetota</taxon>
        <taxon>Actinomycetes</taxon>
        <taxon>Mycobacteriales</taxon>
        <taxon>Mycobacteriaceae</taxon>
        <taxon>Mycobacterium</taxon>
    </lineage>
</organism>
<dbReference type="HOGENOM" id="CLU_1538398_0_0_11"/>
<protein>
    <submittedName>
        <fullName evidence="1">Uncharacterized protein</fullName>
    </submittedName>
</protein>
<sequence>MSGPSSSCRCLPCCPHDRSSQPRCGESLGWQGYGRVYLESPWPFGLKQILQILRYGAEYAGKILAQPSKPTDVSSGPRRKTQVFAKATVVPKILQPKETQMTFDPKNAVNAARDIATNFVEKASDIVENVSDIIKGDIAGGANDIVQNSIDIATHAVDKAKEIFIGKGEYDELE</sequence>